<feature type="domain" description="Flagellin C-terminal" evidence="5">
    <location>
        <begin position="215"/>
        <end position="277"/>
    </location>
</feature>
<evidence type="ECO:0000313" key="7">
    <source>
        <dbReference type="Proteomes" id="UP000665020"/>
    </source>
</evidence>
<dbReference type="RefSeq" id="WP_230868600.1">
    <property type="nucleotide sequence ID" value="NZ_CP046640.1"/>
</dbReference>
<feature type="domain" description="Flagellin N-terminal" evidence="4">
    <location>
        <begin position="4"/>
        <end position="141"/>
    </location>
</feature>
<evidence type="ECO:0000259" key="4">
    <source>
        <dbReference type="Pfam" id="PF00669"/>
    </source>
</evidence>
<evidence type="ECO:0000256" key="1">
    <source>
        <dbReference type="ARBA" id="ARBA00004365"/>
    </source>
</evidence>
<proteinExistence type="inferred from homology"/>
<dbReference type="GO" id="GO:0005198">
    <property type="term" value="F:structural molecule activity"/>
    <property type="evidence" value="ECO:0007669"/>
    <property type="project" value="InterPro"/>
</dbReference>
<gene>
    <name evidence="6" type="primary">flgL</name>
    <name evidence="6" type="ORF">GM661_02530</name>
</gene>
<comment type="similarity">
    <text evidence="2">Belongs to the bacterial flagellin family.</text>
</comment>
<evidence type="ECO:0000259" key="5">
    <source>
        <dbReference type="Pfam" id="PF00700"/>
    </source>
</evidence>
<dbReference type="Pfam" id="PF00669">
    <property type="entry name" value="Flagellin_N"/>
    <property type="match status" value="1"/>
</dbReference>
<dbReference type="NCBIfam" id="TIGR02550">
    <property type="entry name" value="flagell_flgL"/>
    <property type="match status" value="1"/>
</dbReference>
<dbReference type="PANTHER" id="PTHR42792:SF1">
    <property type="entry name" value="FLAGELLAR HOOK-ASSOCIATED PROTEIN 3"/>
    <property type="match status" value="1"/>
</dbReference>
<dbReference type="Proteomes" id="UP000665020">
    <property type="component" value="Chromosome"/>
</dbReference>
<dbReference type="SUPFAM" id="SSF64518">
    <property type="entry name" value="Phase 1 flagellin"/>
    <property type="match status" value="1"/>
</dbReference>
<dbReference type="PANTHER" id="PTHR42792">
    <property type="entry name" value="FLAGELLIN"/>
    <property type="match status" value="1"/>
</dbReference>
<dbReference type="Gene3D" id="1.20.1330.10">
    <property type="entry name" value="f41 fragment of flagellin, N-terminal domain"/>
    <property type="match status" value="1"/>
</dbReference>
<reference evidence="6" key="1">
    <citation type="submission" date="2019-12" db="EMBL/GenBank/DDBJ databases">
        <authorList>
            <person name="zhang j."/>
            <person name="sun C.M."/>
        </authorList>
    </citation>
    <scope>NUCLEOTIDE SEQUENCE</scope>
    <source>
        <strain evidence="6">NS-1</strain>
    </source>
</reference>
<dbReference type="InterPro" id="IPR046358">
    <property type="entry name" value="Flagellin_C"/>
</dbReference>
<keyword evidence="6" id="KW-0282">Flagellum</keyword>
<dbReference type="Pfam" id="PF00700">
    <property type="entry name" value="Flagellin_C"/>
    <property type="match status" value="1"/>
</dbReference>
<keyword evidence="3" id="KW-0975">Bacterial flagellum</keyword>
<evidence type="ECO:0000256" key="3">
    <source>
        <dbReference type="ARBA" id="ARBA00023143"/>
    </source>
</evidence>
<evidence type="ECO:0000256" key="2">
    <source>
        <dbReference type="ARBA" id="ARBA00005709"/>
    </source>
</evidence>
<dbReference type="EMBL" id="CP046640">
    <property type="protein sequence ID" value="QTL96929.1"/>
    <property type="molecule type" value="Genomic_DNA"/>
</dbReference>
<keyword evidence="7" id="KW-1185">Reference proteome</keyword>
<comment type="subcellular location">
    <subcellularLocation>
        <location evidence="1">Bacterial flagellum</location>
    </subcellularLocation>
</comment>
<sequence length="299" mass="33176">MSRITNNMIISDFLSNYNKSQNKLNKYMNQLSTGDKFSRISEEPIDAVKSMRLDTILSFNQQYQDNAAEGISWLKVTDEALNEVGKTLRTLRTDALAAATGTMTPESRQKLLPKVEQLRKDLVEIANSKYANSYIFNGFKTKVKPYQDAASLIPGDYEANGAVSTGKLEREVAAGTVVGVNVTGPEIGFAQMFADINNFSVALASDDPVEIQNTIDNIDTHIENVLVARSQVGSCQNRLELGADRLSAQEVTYTDILSKTADTDVAETIMKYMNEENVFRLALQTGSRIFQPTLMDFLR</sequence>
<keyword evidence="6" id="KW-0966">Cell projection</keyword>
<name>A0A8A7KC32_9FIRM</name>
<evidence type="ECO:0000313" key="6">
    <source>
        <dbReference type="EMBL" id="QTL96929.1"/>
    </source>
</evidence>
<protein>
    <submittedName>
        <fullName evidence="6">Flagellar hook-associated protein 3</fullName>
    </submittedName>
</protein>
<dbReference type="GO" id="GO:0071973">
    <property type="term" value="P:bacterial-type flagellum-dependent cell motility"/>
    <property type="evidence" value="ECO:0007669"/>
    <property type="project" value="InterPro"/>
</dbReference>
<accession>A0A8A7KC32</accession>
<organism evidence="6 7">
    <name type="scientific">Iocasia fonsfrigidae</name>
    <dbReference type="NCBI Taxonomy" id="2682810"/>
    <lineage>
        <taxon>Bacteria</taxon>
        <taxon>Bacillati</taxon>
        <taxon>Bacillota</taxon>
        <taxon>Clostridia</taxon>
        <taxon>Halanaerobiales</taxon>
        <taxon>Halanaerobiaceae</taxon>
        <taxon>Iocasia</taxon>
    </lineage>
</organism>
<dbReference type="GO" id="GO:0009424">
    <property type="term" value="C:bacterial-type flagellum hook"/>
    <property type="evidence" value="ECO:0007669"/>
    <property type="project" value="InterPro"/>
</dbReference>
<keyword evidence="6" id="KW-0969">Cilium</keyword>
<dbReference type="InterPro" id="IPR001029">
    <property type="entry name" value="Flagellin_N"/>
</dbReference>
<dbReference type="InterPro" id="IPR001492">
    <property type="entry name" value="Flagellin"/>
</dbReference>
<dbReference type="KEGG" id="ifn:GM661_02530"/>
<dbReference type="AlphaFoldDB" id="A0A8A7KC32"/>
<dbReference type="InterPro" id="IPR013384">
    <property type="entry name" value="Flagell_FlgL"/>
</dbReference>